<comment type="caution">
    <text evidence="3">The sequence shown here is derived from an EMBL/GenBank/DDBJ whole genome shotgun (WGS) entry which is preliminary data.</text>
</comment>
<dbReference type="RefSeq" id="WP_184658516.1">
    <property type="nucleotide sequence ID" value="NZ_CP031518.1"/>
</dbReference>
<feature type="region of interest" description="Disordered" evidence="1">
    <location>
        <begin position="29"/>
        <end position="57"/>
    </location>
</feature>
<reference evidence="3 4" key="1">
    <citation type="submission" date="2020-08" db="EMBL/GenBank/DDBJ databases">
        <title>Genomic Encyclopedia of Type Strains, Phase IV (KMG-IV): sequencing the most valuable type-strain genomes for metagenomic binning, comparative biology and taxonomic classification.</title>
        <authorList>
            <person name="Goeker M."/>
        </authorList>
    </citation>
    <scope>NUCLEOTIDE SEQUENCE [LARGE SCALE GENOMIC DNA]</scope>
    <source>
        <strain evidence="3 4">DSM 103462</strain>
    </source>
</reference>
<dbReference type="EMBL" id="JACHFQ010000003">
    <property type="protein sequence ID" value="MBB5225846.1"/>
    <property type="molecule type" value="Genomic_DNA"/>
</dbReference>
<protein>
    <recommendedName>
        <fullName evidence="5">Lipoprotein</fullName>
    </recommendedName>
</protein>
<name>A0A7W8G8V8_9SPIR</name>
<evidence type="ECO:0000313" key="3">
    <source>
        <dbReference type="EMBL" id="MBB5225846.1"/>
    </source>
</evidence>
<evidence type="ECO:0000256" key="2">
    <source>
        <dbReference type="SAM" id="SignalP"/>
    </source>
</evidence>
<organism evidence="3 4">
    <name type="scientific">Treponema ruminis</name>
    <dbReference type="NCBI Taxonomy" id="744515"/>
    <lineage>
        <taxon>Bacteria</taxon>
        <taxon>Pseudomonadati</taxon>
        <taxon>Spirochaetota</taxon>
        <taxon>Spirochaetia</taxon>
        <taxon>Spirochaetales</taxon>
        <taxon>Treponemataceae</taxon>
        <taxon>Treponema</taxon>
    </lineage>
</organism>
<dbReference type="Proteomes" id="UP000518887">
    <property type="component" value="Unassembled WGS sequence"/>
</dbReference>
<evidence type="ECO:0000313" key="4">
    <source>
        <dbReference type="Proteomes" id="UP000518887"/>
    </source>
</evidence>
<proteinExistence type="predicted"/>
<evidence type="ECO:0000256" key="1">
    <source>
        <dbReference type="SAM" id="MobiDB-lite"/>
    </source>
</evidence>
<keyword evidence="4" id="KW-1185">Reference proteome</keyword>
<feature type="compositionally biased region" description="Low complexity" evidence="1">
    <location>
        <begin position="42"/>
        <end position="56"/>
    </location>
</feature>
<feature type="chain" id="PRO_5030590668" description="Lipoprotein" evidence="2">
    <location>
        <begin position="27"/>
        <end position="217"/>
    </location>
</feature>
<gene>
    <name evidence="3" type="ORF">HNP76_001203</name>
</gene>
<keyword evidence="2" id="KW-0732">Signal</keyword>
<dbReference type="PROSITE" id="PS51257">
    <property type="entry name" value="PROKAR_LIPOPROTEIN"/>
    <property type="match status" value="1"/>
</dbReference>
<evidence type="ECO:0008006" key="5">
    <source>
        <dbReference type="Google" id="ProtNLM"/>
    </source>
</evidence>
<feature type="signal peptide" evidence="2">
    <location>
        <begin position="1"/>
        <end position="26"/>
    </location>
</feature>
<dbReference type="AlphaFoldDB" id="A0A7W8G8V8"/>
<accession>A0A7W8G8V8</accession>
<sequence length="217" mass="23688">MKLSNKFLVLLGLFASAFLISCGSTATMEKSQPAKPAEKKQSMGSSGGISSRSELSVGSIKSHGLDKLPKRLTEAPKFDFTGDSLQIELENMYYDGFEVIADDSASGSFGLRLENESSWAIAEVNFPAGTYQGMASVYAPDTKKSRFNVYINKDSYLVYGSEPPIGKYELTTRSVVSFTLDQPTTVTLKIQQNDVNNPANNGQNGMTLDYVLFKKVN</sequence>